<name>A0A8J3QR96_9ACTN</name>
<evidence type="ECO:0008006" key="3">
    <source>
        <dbReference type="Google" id="ProtNLM"/>
    </source>
</evidence>
<comment type="caution">
    <text evidence="1">The sequence shown here is derived from an EMBL/GenBank/DDBJ whole genome shotgun (WGS) entry which is preliminary data.</text>
</comment>
<gene>
    <name evidence="1" type="ORF">Raf01_41470</name>
</gene>
<dbReference type="SUPFAM" id="SSF53474">
    <property type="entry name" value="alpha/beta-Hydrolases"/>
    <property type="match status" value="1"/>
</dbReference>
<protein>
    <recommendedName>
        <fullName evidence="3">Poly(3-hydroxybutyrate) depolymerase</fullName>
    </recommendedName>
</protein>
<dbReference type="InterPro" id="IPR006311">
    <property type="entry name" value="TAT_signal"/>
</dbReference>
<sequence>MNREADPVTFAAMTNIDRRQLLKGTAAVAMTAAITTGAFTTPAYAAGHRPGDLGQAQPLDGRPFPAYDYTRANKLPREMTGYWTKSFDVAGTTRTAKVYIAAETPIRSYYTVIAVPDGADTAEFLQTSGWRDVADQRDEGLFVLEPGLDGWGDAVAEGAYVQAALTFFQSNNYFSIFGEHYLVGYGGGGPAVEAWAVANPLLVIAQAYVDSAGLSAAYLDTYASREFDGHTQYSPVTFPPDFRLIRYDEVVVPTWYIHPDATSAAASIAYWKHANDTLATGISEGFLGTGYHQRPGSDRWMTSHAGPISKVAVQTHPVNRRSSVVTRQIVEFLTAYTRYENFFAYSNSLYERADYKSLGIEVHTMQVAGFVREYLVYVPRSARRKAPVVFVWPGDSQTDKVFVDATQWWKLAEREGFILVVICEQYSRTSVVVSHHDSLVLFRQLRDTITAQYDVDPTRFYSTGHSAGSQVTQNLAIAFPEYFAAVATTSFPVAPNPAGTISIDSVAYPASGQKIPNYMIYGYGDIQQFVGTLWDDTQNATDGWAQYHLGVDGLALSDVDTAAGLRSGFHDRFQTWTWYDPGSHVPIFKVTKNAYRSHNTTCEEPPLLWDFLKHYSWEVAPNGTVTRYYSPSAFSRPGDRRRF</sequence>
<dbReference type="EMBL" id="BONZ01000039">
    <property type="protein sequence ID" value="GIH15975.1"/>
    <property type="molecule type" value="Genomic_DNA"/>
</dbReference>
<organism evidence="1 2">
    <name type="scientific">Rugosimonospora africana</name>
    <dbReference type="NCBI Taxonomy" id="556532"/>
    <lineage>
        <taxon>Bacteria</taxon>
        <taxon>Bacillati</taxon>
        <taxon>Actinomycetota</taxon>
        <taxon>Actinomycetes</taxon>
        <taxon>Micromonosporales</taxon>
        <taxon>Micromonosporaceae</taxon>
        <taxon>Rugosimonospora</taxon>
    </lineage>
</organism>
<proteinExistence type="predicted"/>
<accession>A0A8J3QR96</accession>
<dbReference type="InterPro" id="IPR029058">
    <property type="entry name" value="AB_hydrolase_fold"/>
</dbReference>
<evidence type="ECO:0000313" key="2">
    <source>
        <dbReference type="Proteomes" id="UP000642748"/>
    </source>
</evidence>
<dbReference type="Gene3D" id="3.40.50.1820">
    <property type="entry name" value="alpha/beta hydrolase"/>
    <property type="match status" value="1"/>
</dbReference>
<dbReference type="AlphaFoldDB" id="A0A8J3QR96"/>
<keyword evidence="2" id="KW-1185">Reference proteome</keyword>
<reference evidence="1" key="1">
    <citation type="submission" date="2021-01" db="EMBL/GenBank/DDBJ databases">
        <title>Whole genome shotgun sequence of Rugosimonospora africana NBRC 104875.</title>
        <authorList>
            <person name="Komaki H."/>
            <person name="Tamura T."/>
        </authorList>
    </citation>
    <scope>NUCLEOTIDE SEQUENCE</scope>
    <source>
        <strain evidence="1">NBRC 104875</strain>
    </source>
</reference>
<dbReference type="PROSITE" id="PS51318">
    <property type="entry name" value="TAT"/>
    <property type="match status" value="1"/>
</dbReference>
<dbReference type="Proteomes" id="UP000642748">
    <property type="component" value="Unassembled WGS sequence"/>
</dbReference>
<evidence type="ECO:0000313" key="1">
    <source>
        <dbReference type="EMBL" id="GIH15975.1"/>
    </source>
</evidence>